<organism evidence="10">
    <name type="scientific">freshwater metagenome</name>
    <dbReference type="NCBI Taxonomy" id="449393"/>
    <lineage>
        <taxon>unclassified sequences</taxon>
        <taxon>metagenomes</taxon>
        <taxon>ecological metagenomes</taxon>
    </lineage>
</organism>
<dbReference type="PANTHER" id="PTHR44688:SF16">
    <property type="entry name" value="DNA-BINDING TRANSCRIPTIONAL ACTIVATOR DEVR_DOSR"/>
    <property type="match status" value="1"/>
</dbReference>
<evidence type="ECO:0000256" key="3">
    <source>
        <dbReference type="ARBA" id="ARBA00023163"/>
    </source>
</evidence>
<evidence type="ECO:0000256" key="1">
    <source>
        <dbReference type="ARBA" id="ARBA00023015"/>
    </source>
</evidence>
<dbReference type="InterPro" id="IPR011990">
    <property type="entry name" value="TPR-like_helical_dom_sf"/>
</dbReference>
<dbReference type="Pfam" id="PF00196">
    <property type="entry name" value="GerE"/>
    <property type="match status" value="1"/>
</dbReference>
<dbReference type="SUPFAM" id="SSF48452">
    <property type="entry name" value="TPR-like"/>
    <property type="match status" value="1"/>
</dbReference>
<dbReference type="SUPFAM" id="SSF52540">
    <property type="entry name" value="P-loop containing nucleoside triphosphate hydrolases"/>
    <property type="match status" value="1"/>
</dbReference>
<dbReference type="Gene3D" id="1.25.40.10">
    <property type="entry name" value="Tetratricopeptide repeat domain"/>
    <property type="match status" value="1"/>
</dbReference>
<dbReference type="SMART" id="SM00421">
    <property type="entry name" value="HTH_LUXR"/>
    <property type="match status" value="1"/>
</dbReference>
<dbReference type="InterPro" id="IPR027417">
    <property type="entry name" value="P-loop_NTPase"/>
</dbReference>
<dbReference type="EMBL" id="CAEZWO010000133">
    <property type="protein sequence ID" value="CAB4669148.1"/>
    <property type="molecule type" value="Genomic_DNA"/>
</dbReference>
<dbReference type="PANTHER" id="PTHR44688">
    <property type="entry name" value="DNA-BINDING TRANSCRIPTIONAL ACTIVATOR DEVR_DOSR"/>
    <property type="match status" value="1"/>
</dbReference>
<evidence type="ECO:0000313" key="9">
    <source>
        <dbReference type="EMBL" id="CAB4843396.1"/>
    </source>
</evidence>
<proteinExistence type="predicted"/>
<sequence>MGEYLPGISLARIAPPHVNESFIVRSDLLQELNKPAPQITYVIAPSGYGKSSLAAQWAAQHPETTAWYTASANDSVLDSVFNIIESFRNIIPNYMSQLTDENLSNWTPQEIVRLGCNELSKIDLTYNLILDEAHVLTPEHNSILTALYENAPRNMRILALRPTPPTTAPSPSGPTEFLTLWGPNDLRFTESEIDAFISGKGLDKENLEIKRKLAEINGWPLGVYIVSTSGKFGVVNGSGFAQGSILTSHNLLIDHAVAYLSESYRTILSEFCLLPEIDEEIIKEISDFPMVINVLIRMVEQGQYVSYLGADSRSFVINPMIREALVERLKLNPEEYQDLARRSALALLKKGNDLDALELLEIAEESELLRLTVAGNINRMIFTAKSDYLRKWKHVGAKVNVIGPIAIHQLDAYADLISGDLTATRLAADRLNRYAESLESSKYVTDDMALFKARLLFASGELRKCADFSSEFLSERVSTDPNFSTKASFILRLGGGAAYLLGDDLKLLAMAHLENTLLSGREKLTPYLQLRPVGLLAELSRGNCKIAGYKTLLEMDLMPELDGICGPYEAAYVLAEVLREQGRTSEAISVLQEPLNAAIAFQVWPWVGALLAKRAYIKHQMQNTPEGLSDLRTARSLLLEANVGADAFQIIDRHEIMIRMSMNDVTRVNELLARVEVTPSSTSAFARIIQSKGAEAEKQFALSASLNMPTVRSQILAEVALGESSLQNPPIALEHLRKALALGMENGYREIFLSRSPQFLNLLLSLATETHTIYIEDLAAEARIRIKRALENSGQIETPLTKRELEILRNLATGLTIFEISKNLHISHNTMKTHLKSVYRKLQVDGRNTAVSKGKELILI</sequence>
<keyword evidence="3" id="KW-0804">Transcription</keyword>
<evidence type="ECO:0000313" key="5">
    <source>
        <dbReference type="EMBL" id="CAB4669148.1"/>
    </source>
</evidence>
<evidence type="ECO:0000259" key="4">
    <source>
        <dbReference type="PROSITE" id="PS50043"/>
    </source>
</evidence>
<name>A0A6J7HVH2_9ZZZZ</name>
<reference evidence="10" key="1">
    <citation type="submission" date="2020-05" db="EMBL/GenBank/DDBJ databases">
        <authorList>
            <person name="Chiriac C."/>
            <person name="Salcher M."/>
            <person name="Ghai R."/>
            <person name="Kavagutti S V."/>
        </authorList>
    </citation>
    <scope>NUCLEOTIDE SEQUENCE</scope>
</reference>
<evidence type="ECO:0000313" key="7">
    <source>
        <dbReference type="EMBL" id="CAB4765078.1"/>
    </source>
</evidence>
<dbReference type="Gene3D" id="1.10.10.10">
    <property type="entry name" value="Winged helix-like DNA-binding domain superfamily/Winged helix DNA-binding domain"/>
    <property type="match status" value="1"/>
</dbReference>
<protein>
    <submittedName>
        <fullName evidence="10">Unannotated protein</fullName>
    </submittedName>
</protein>
<dbReference type="EMBL" id="CAFBMY010000033">
    <property type="protein sequence ID" value="CAB4920705.1"/>
    <property type="molecule type" value="Genomic_DNA"/>
</dbReference>
<keyword evidence="2" id="KW-0238">DNA-binding</keyword>
<evidence type="ECO:0000313" key="12">
    <source>
        <dbReference type="EMBL" id="CAB5045680.1"/>
    </source>
</evidence>
<feature type="domain" description="HTH luxR-type" evidence="4">
    <location>
        <begin position="793"/>
        <end position="858"/>
    </location>
</feature>
<dbReference type="CDD" id="cd06170">
    <property type="entry name" value="LuxR_C_like"/>
    <property type="match status" value="1"/>
</dbReference>
<dbReference type="EMBL" id="CAFBOJ010000102">
    <property type="protein sequence ID" value="CAB4984322.1"/>
    <property type="molecule type" value="Genomic_DNA"/>
</dbReference>
<gene>
    <name evidence="5" type="ORF">UFOPK2254_01173</name>
    <name evidence="6" type="ORF">UFOPK2646_00076</name>
    <name evidence="7" type="ORF">UFOPK2907_00160</name>
    <name evidence="8" type="ORF">UFOPK3197_00098</name>
    <name evidence="9" type="ORF">UFOPK3241_00842</name>
    <name evidence="10" type="ORF">UFOPK3707_00328</name>
    <name evidence="11" type="ORF">UFOPK3937_00914</name>
    <name evidence="12" type="ORF">UFOPK4265_00052</name>
    <name evidence="13" type="ORF">UFOPK4401_00778</name>
</gene>
<dbReference type="EMBL" id="CAEZYB010000004">
    <property type="protein sequence ID" value="CAB4694081.1"/>
    <property type="molecule type" value="Genomic_DNA"/>
</dbReference>
<dbReference type="PROSITE" id="PS50043">
    <property type="entry name" value="HTH_LUXR_2"/>
    <property type="match status" value="1"/>
</dbReference>
<evidence type="ECO:0000313" key="6">
    <source>
        <dbReference type="EMBL" id="CAB4694081.1"/>
    </source>
</evidence>
<dbReference type="AlphaFoldDB" id="A0A6J7HVH2"/>
<dbReference type="EMBL" id="CAFABI010000006">
    <property type="protein sequence ID" value="CAB4819314.1"/>
    <property type="molecule type" value="Genomic_DNA"/>
</dbReference>
<dbReference type="InterPro" id="IPR036388">
    <property type="entry name" value="WH-like_DNA-bd_sf"/>
</dbReference>
<dbReference type="SUPFAM" id="SSF46894">
    <property type="entry name" value="C-terminal effector domain of the bipartite response regulators"/>
    <property type="match status" value="1"/>
</dbReference>
<dbReference type="InterPro" id="IPR016032">
    <property type="entry name" value="Sig_transdc_resp-reg_C-effctor"/>
</dbReference>
<evidence type="ECO:0000313" key="8">
    <source>
        <dbReference type="EMBL" id="CAB4819314.1"/>
    </source>
</evidence>
<dbReference type="GO" id="GO:0003677">
    <property type="term" value="F:DNA binding"/>
    <property type="evidence" value="ECO:0007669"/>
    <property type="project" value="UniProtKB-KW"/>
</dbReference>
<dbReference type="Gene3D" id="3.40.50.300">
    <property type="entry name" value="P-loop containing nucleotide triphosphate hydrolases"/>
    <property type="match status" value="1"/>
</dbReference>
<dbReference type="EMBL" id="CAFAZX010000044">
    <property type="protein sequence ID" value="CAB4843396.1"/>
    <property type="molecule type" value="Genomic_DNA"/>
</dbReference>
<dbReference type="EMBL" id="CAFBQK010000003">
    <property type="protein sequence ID" value="CAB5045680.1"/>
    <property type="molecule type" value="Genomic_DNA"/>
</dbReference>
<evidence type="ECO:0000313" key="11">
    <source>
        <dbReference type="EMBL" id="CAB4984322.1"/>
    </source>
</evidence>
<dbReference type="EMBL" id="CAFBRB010000075">
    <property type="protein sequence ID" value="CAB5075459.1"/>
    <property type="molecule type" value="Genomic_DNA"/>
</dbReference>
<keyword evidence="1" id="KW-0805">Transcription regulation</keyword>
<dbReference type="EMBL" id="CAEZZR010000008">
    <property type="protein sequence ID" value="CAB4765078.1"/>
    <property type="molecule type" value="Genomic_DNA"/>
</dbReference>
<evidence type="ECO:0000256" key="2">
    <source>
        <dbReference type="ARBA" id="ARBA00023125"/>
    </source>
</evidence>
<evidence type="ECO:0000313" key="10">
    <source>
        <dbReference type="EMBL" id="CAB4920705.1"/>
    </source>
</evidence>
<dbReference type="GO" id="GO:0006355">
    <property type="term" value="P:regulation of DNA-templated transcription"/>
    <property type="evidence" value="ECO:0007669"/>
    <property type="project" value="InterPro"/>
</dbReference>
<dbReference type="PRINTS" id="PR00038">
    <property type="entry name" value="HTHLUXR"/>
</dbReference>
<evidence type="ECO:0000313" key="13">
    <source>
        <dbReference type="EMBL" id="CAB5075459.1"/>
    </source>
</evidence>
<accession>A0A6J7HVH2</accession>
<dbReference type="InterPro" id="IPR000792">
    <property type="entry name" value="Tscrpt_reg_LuxR_C"/>
</dbReference>